<dbReference type="GO" id="GO:0005737">
    <property type="term" value="C:cytoplasm"/>
    <property type="evidence" value="ECO:0007669"/>
    <property type="project" value="UniProtKB-SubCell"/>
</dbReference>
<dbReference type="PANTHER" id="PTHR33705">
    <property type="entry name" value="PHOSPHOCARRIER PROTEIN HPR"/>
    <property type="match status" value="1"/>
</dbReference>
<evidence type="ECO:0000313" key="7">
    <source>
        <dbReference type="Proteomes" id="UP000245168"/>
    </source>
</evidence>
<keyword evidence="4" id="KW-0598">Phosphotransferase system</keyword>
<dbReference type="PRINTS" id="PR00107">
    <property type="entry name" value="PHOSPHOCPHPR"/>
</dbReference>
<feature type="domain" description="HPr" evidence="5">
    <location>
        <begin position="2"/>
        <end position="89"/>
    </location>
</feature>
<sequence>MSASRTARVCNRRGLHARAAAKFVSEAGRYDARIRLTKDGETVDADSIMELLMLAAGPGAEVTITAEGPQADAALNALADLIECGFEEPD</sequence>
<organism evidence="6 7">
    <name type="scientific">Marinicauda salina</name>
    <dbReference type="NCBI Taxonomy" id="2135793"/>
    <lineage>
        <taxon>Bacteria</taxon>
        <taxon>Pseudomonadati</taxon>
        <taxon>Pseudomonadota</taxon>
        <taxon>Alphaproteobacteria</taxon>
        <taxon>Maricaulales</taxon>
        <taxon>Maricaulaceae</taxon>
        <taxon>Marinicauda</taxon>
    </lineage>
</organism>
<gene>
    <name evidence="6" type="ORF">DDZ18_00610</name>
</gene>
<accession>A0A2U2BVX9</accession>
<dbReference type="PANTHER" id="PTHR33705:SF2">
    <property type="entry name" value="PHOSPHOCARRIER PROTEIN NPR"/>
    <property type="match status" value="1"/>
</dbReference>
<keyword evidence="3" id="KW-0963">Cytoplasm</keyword>
<evidence type="ECO:0000256" key="2">
    <source>
        <dbReference type="ARBA" id="ARBA00010736"/>
    </source>
</evidence>
<dbReference type="Gene3D" id="3.30.1340.10">
    <property type="entry name" value="HPr-like"/>
    <property type="match status" value="1"/>
</dbReference>
<proteinExistence type="inferred from homology"/>
<comment type="similarity">
    <text evidence="2">Belongs to the HPr family.</text>
</comment>
<keyword evidence="7" id="KW-1185">Reference proteome</keyword>
<dbReference type="NCBIfam" id="TIGR01003">
    <property type="entry name" value="PTS_HPr_family"/>
    <property type="match status" value="1"/>
</dbReference>
<evidence type="ECO:0000259" key="5">
    <source>
        <dbReference type="PROSITE" id="PS51350"/>
    </source>
</evidence>
<comment type="subcellular location">
    <subcellularLocation>
        <location evidence="1">Cytoplasm</location>
    </subcellularLocation>
</comment>
<dbReference type="OrthoDB" id="9798965at2"/>
<dbReference type="EMBL" id="QEXV01000001">
    <property type="protein sequence ID" value="PWE18150.1"/>
    <property type="molecule type" value="Genomic_DNA"/>
</dbReference>
<dbReference type="SUPFAM" id="SSF55594">
    <property type="entry name" value="HPr-like"/>
    <property type="match status" value="1"/>
</dbReference>
<dbReference type="CDD" id="cd00367">
    <property type="entry name" value="PTS-HPr_like"/>
    <property type="match status" value="1"/>
</dbReference>
<dbReference type="Proteomes" id="UP000245168">
    <property type="component" value="Unassembled WGS sequence"/>
</dbReference>
<dbReference type="InterPro" id="IPR001020">
    <property type="entry name" value="PTS_HPr_His_P_site"/>
</dbReference>
<comment type="caution">
    <text evidence="6">The sequence shown here is derived from an EMBL/GenBank/DDBJ whole genome shotgun (WGS) entry which is preliminary data.</text>
</comment>
<dbReference type="InterPro" id="IPR035895">
    <property type="entry name" value="HPr-like_sf"/>
</dbReference>
<evidence type="ECO:0000256" key="1">
    <source>
        <dbReference type="ARBA" id="ARBA00004496"/>
    </source>
</evidence>
<name>A0A2U2BVX9_9PROT</name>
<dbReference type="AlphaFoldDB" id="A0A2U2BVX9"/>
<reference evidence="7" key="1">
    <citation type="submission" date="2018-05" db="EMBL/GenBank/DDBJ databases">
        <authorList>
            <person name="Liu B.-T."/>
        </authorList>
    </citation>
    <scope>NUCLEOTIDE SEQUENCE [LARGE SCALE GENOMIC DNA]</scope>
    <source>
        <strain evidence="7">WD6-1</strain>
    </source>
</reference>
<dbReference type="InterPro" id="IPR050399">
    <property type="entry name" value="HPr"/>
</dbReference>
<evidence type="ECO:0000256" key="4">
    <source>
        <dbReference type="ARBA" id="ARBA00022683"/>
    </source>
</evidence>
<dbReference type="InterPro" id="IPR000032">
    <property type="entry name" value="HPr-like"/>
</dbReference>
<evidence type="ECO:0000313" key="6">
    <source>
        <dbReference type="EMBL" id="PWE18150.1"/>
    </source>
</evidence>
<evidence type="ECO:0000256" key="3">
    <source>
        <dbReference type="ARBA" id="ARBA00022490"/>
    </source>
</evidence>
<dbReference type="PROSITE" id="PS00369">
    <property type="entry name" value="PTS_HPR_HIS"/>
    <property type="match status" value="1"/>
</dbReference>
<dbReference type="Pfam" id="PF00381">
    <property type="entry name" value="PTS-HPr"/>
    <property type="match status" value="1"/>
</dbReference>
<dbReference type="PROSITE" id="PS51350">
    <property type="entry name" value="PTS_HPR_DOM"/>
    <property type="match status" value="1"/>
</dbReference>
<dbReference type="GO" id="GO:0009401">
    <property type="term" value="P:phosphoenolpyruvate-dependent sugar phosphotransferase system"/>
    <property type="evidence" value="ECO:0007669"/>
    <property type="project" value="UniProtKB-KW"/>
</dbReference>
<dbReference type="RefSeq" id="WP_109251424.1">
    <property type="nucleotide sequence ID" value="NZ_QEXV01000001.1"/>
</dbReference>
<protein>
    <submittedName>
        <fullName evidence="6">HPr family phosphocarrier protein</fullName>
    </submittedName>
</protein>